<dbReference type="AlphaFoldDB" id="A0A2A8D3B6"/>
<organism evidence="1 2">
    <name type="scientific">Longibacter salinarum</name>
    <dbReference type="NCBI Taxonomy" id="1850348"/>
    <lineage>
        <taxon>Bacteria</taxon>
        <taxon>Pseudomonadati</taxon>
        <taxon>Rhodothermota</taxon>
        <taxon>Rhodothermia</taxon>
        <taxon>Rhodothermales</taxon>
        <taxon>Salisaetaceae</taxon>
        <taxon>Longibacter</taxon>
    </lineage>
</organism>
<proteinExistence type="predicted"/>
<dbReference type="EMBL" id="PDEQ01000001">
    <property type="protein sequence ID" value="PEN15293.1"/>
    <property type="molecule type" value="Genomic_DNA"/>
</dbReference>
<reference evidence="1 2" key="1">
    <citation type="submission" date="2017-10" db="EMBL/GenBank/DDBJ databases">
        <title>Draft genome of Longibacter Salinarum.</title>
        <authorList>
            <person name="Goh K.M."/>
            <person name="Shamsir M.S."/>
            <person name="Lim S.W."/>
        </authorList>
    </citation>
    <scope>NUCLEOTIDE SEQUENCE [LARGE SCALE GENOMIC DNA]</scope>
    <source>
        <strain evidence="1 2">KCTC 52045</strain>
    </source>
</reference>
<dbReference type="OrthoDB" id="1525230at2"/>
<comment type="caution">
    <text evidence="1">The sequence shown here is derived from an EMBL/GenBank/DDBJ whole genome shotgun (WGS) entry which is preliminary data.</text>
</comment>
<name>A0A2A8D3B6_9BACT</name>
<keyword evidence="2" id="KW-1185">Reference proteome</keyword>
<dbReference type="Proteomes" id="UP000220102">
    <property type="component" value="Unassembled WGS sequence"/>
</dbReference>
<gene>
    <name evidence="1" type="ORF">CRI94_03160</name>
</gene>
<evidence type="ECO:0000313" key="1">
    <source>
        <dbReference type="EMBL" id="PEN15293.1"/>
    </source>
</evidence>
<sequence length="84" mass="9589">MATYTVIGFTKDGFDRFTNVTQADDEQEAASKAIQDEFIKREYRRAPDTHTIAELENKTGLFVTGIIEGEHENLNENIDRHEDA</sequence>
<dbReference type="RefSeq" id="WP_098074192.1">
    <property type="nucleotide sequence ID" value="NZ_PDEQ01000001.1"/>
</dbReference>
<evidence type="ECO:0000313" key="2">
    <source>
        <dbReference type="Proteomes" id="UP000220102"/>
    </source>
</evidence>
<protein>
    <submittedName>
        <fullName evidence="1">Uncharacterized protein</fullName>
    </submittedName>
</protein>
<accession>A0A2A8D3B6</accession>